<keyword evidence="4" id="KW-1133">Transmembrane helix</keyword>
<evidence type="ECO:0000256" key="2">
    <source>
        <dbReference type="ARBA" id="ARBA00022692"/>
    </source>
</evidence>
<dbReference type="SUPFAM" id="SSF54631">
    <property type="entry name" value="CBS-domain pair"/>
    <property type="match status" value="1"/>
</dbReference>
<keyword evidence="2" id="KW-0812">Transmembrane</keyword>
<evidence type="ECO:0000256" key="4">
    <source>
        <dbReference type="ARBA" id="ARBA00022989"/>
    </source>
</evidence>
<evidence type="ECO:0000313" key="8">
    <source>
        <dbReference type="Proteomes" id="UP001152795"/>
    </source>
</evidence>
<dbReference type="InterPro" id="IPR001807">
    <property type="entry name" value="ClC"/>
</dbReference>
<dbReference type="PRINTS" id="PR00762">
    <property type="entry name" value="CLCHANNEL"/>
</dbReference>
<dbReference type="Pfam" id="PF00654">
    <property type="entry name" value="Voltage_CLC"/>
    <property type="match status" value="1"/>
</dbReference>
<dbReference type="InterPro" id="IPR051280">
    <property type="entry name" value="Cl-channel/antiporter"/>
</dbReference>
<dbReference type="AlphaFoldDB" id="A0A6S7I7Z5"/>
<comment type="subcellular location">
    <subcellularLocation>
        <location evidence="1">Membrane</location>
        <topology evidence="1">Multi-pass membrane protein</topology>
    </subcellularLocation>
</comment>
<gene>
    <name evidence="7" type="ORF">PACLA_8A086121</name>
</gene>
<keyword evidence="8" id="KW-1185">Reference proteome</keyword>
<keyword evidence="5" id="KW-0129">CBS domain</keyword>
<dbReference type="GO" id="GO:0005765">
    <property type="term" value="C:lysosomal membrane"/>
    <property type="evidence" value="ECO:0007669"/>
    <property type="project" value="TreeGrafter"/>
</dbReference>
<dbReference type="Gene3D" id="1.10.3080.10">
    <property type="entry name" value="Clc chloride channel"/>
    <property type="match status" value="1"/>
</dbReference>
<dbReference type="OrthoDB" id="428525at2759"/>
<dbReference type="PANTHER" id="PTHR11689">
    <property type="entry name" value="CHLORIDE CHANNEL PROTEIN CLC FAMILY MEMBER"/>
    <property type="match status" value="1"/>
</dbReference>
<protein>
    <submittedName>
        <fullName evidence="7">H(+) Cl(-) exchange transporter 7</fullName>
    </submittedName>
</protein>
<dbReference type="InterPro" id="IPR014743">
    <property type="entry name" value="Cl-channel_core"/>
</dbReference>
<evidence type="ECO:0000256" key="1">
    <source>
        <dbReference type="ARBA" id="ARBA00004141"/>
    </source>
</evidence>
<proteinExistence type="predicted"/>
<comment type="caution">
    <text evidence="7">The sequence shown here is derived from an EMBL/GenBank/DDBJ whole genome shotgun (WGS) entry which is preliminary data.</text>
</comment>
<organism evidence="7 8">
    <name type="scientific">Paramuricea clavata</name>
    <name type="common">Red gorgonian</name>
    <name type="synonym">Violescent sea-whip</name>
    <dbReference type="NCBI Taxonomy" id="317549"/>
    <lineage>
        <taxon>Eukaryota</taxon>
        <taxon>Metazoa</taxon>
        <taxon>Cnidaria</taxon>
        <taxon>Anthozoa</taxon>
        <taxon>Octocorallia</taxon>
        <taxon>Malacalcyonacea</taxon>
        <taxon>Plexauridae</taxon>
        <taxon>Paramuricea</taxon>
    </lineage>
</organism>
<dbReference type="Proteomes" id="UP001152795">
    <property type="component" value="Unassembled WGS sequence"/>
</dbReference>
<dbReference type="PANTHER" id="PTHR11689:SF136">
    <property type="entry name" value="H(+)_CL(-) EXCHANGE TRANSPORTER 7"/>
    <property type="match status" value="1"/>
</dbReference>
<dbReference type="SUPFAM" id="SSF81340">
    <property type="entry name" value="Clc chloride channel"/>
    <property type="match status" value="1"/>
</dbReference>
<dbReference type="EMBL" id="CACRXK020008418">
    <property type="protein sequence ID" value="CAB4014714.1"/>
    <property type="molecule type" value="Genomic_DNA"/>
</dbReference>
<keyword evidence="6" id="KW-0472">Membrane</keyword>
<evidence type="ECO:0000256" key="5">
    <source>
        <dbReference type="ARBA" id="ARBA00023122"/>
    </source>
</evidence>
<keyword evidence="3" id="KW-0677">Repeat</keyword>
<reference evidence="7" key="1">
    <citation type="submission" date="2020-04" db="EMBL/GenBank/DDBJ databases">
        <authorList>
            <person name="Alioto T."/>
            <person name="Alioto T."/>
            <person name="Gomez Garrido J."/>
        </authorList>
    </citation>
    <scope>NUCLEOTIDE SEQUENCE</scope>
    <source>
        <strain evidence="7">A484AB</strain>
    </source>
</reference>
<dbReference type="GO" id="GO:0015108">
    <property type="term" value="F:chloride transmembrane transporter activity"/>
    <property type="evidence" value="ECO:0007669"/>
    <property type="project" value="InterPro"/>
</dbReference>
<accession>A0A6S7I7Z5</accession>
<dbReference type="InterPro" id="IPR046342">
    <property type="entry name" value="CBS_dom_sf"/>
</dbReference>
<sequence>MSRSERMLNDMSAETSSLLRSKKDVSFYSGSMGSTSSISTTKQRKIKPGRLQTVFSKYESLDYEVPENELYIEEYKASTPKHHIRIGMSRWIVMLLVGIMTALVAVFIDICIVELSTWKYSCLHGYFDRYISEEGKILIPFCLWIAMDMAMVAFAAFLVSYGEPVAAGSGIPVIKCFLNGVKIPHVVRLKTLVIKAVGVIFAVAGGLAVGKEGPMIHSGAVLAAGISQGRSILFRKDFQLFENFRTDHEKRDFVSGGAAAGVSAAFGAPVGGVLFSLEEGASFWNQSLTWRIFFASVISTFSLNWLLSIYHGHSGELSYPGLINFGTFSDIKYSVYEIPFLLFMGLIGGLLGALFNFINQKLTVFRMRYIKSAWKRVLEAVVIAAITTCASFNLIYYYDVCQPNGVNNISQPLRFFCKDGEYSLMGTLLFRRPEESIKSLFHTTQATYTFQVLALFFPVYFLLATWTYGAFVPSGLFVPCILTGAAWGRLFAVFLSTFLPNEFVSDTCLYAVVGAAAFLGGVVRMTISLTVILMEATRNITYGLPMMLVIMVAKWVGDLFNEGLYDIHIRLSRVPILGWDPPQMVEGLNARNIMNKPVCCMNLVENVGRVIDLLKTTTHNGFPVVDPLPE</sequence>
<evidence type="ECO:0000256" key="6">
    <source>
        <dbReference type="ARBA" id="ARBA00023136"/>
    </source>
</evidence>
<evidence type="ECO:0000313" key="7">
    <source>
        <dbReference type="EMBL" id="CAB4014714.1"/>
    </source>
</evidence>
<feature type="non-terminal residue" evidence="7">
    <location>
        <position position="630"/>
    </location>
</feature>
<name>A0A6S7I7Z5_PARCT</name>
<evidence type="ECO:0000256" key="3">
    <source>
        <dbReference type="ARBA" id="ARBA00022737"/>
    </source>
</evidence>